<dbReference type="FunFam" id="2.40.420.20:FF:000006">
    <property type="entry name" value="RND family efflux transporter MFP subunit"/>
    <property type="match status" value="1"/>
</dbReference>
<dbReference type="OrthoDB" id="9774837at2"/>
<evidence type="ECO:0000256" key="3">
    <source>
        <dbReference type="SAM" id="MobiDB-lite"/>
    </source>
</evidence>
<dbReference type="Gene3D" id="2.40.30.170">
    <property type="match status" value="1"/>
</dbReference>
<dbReference type="Gene3D" id="2.40.420.20">
    <property type="match status" value="1"/>
</dbReference>
<accession>A0A172Y500</accession>
<dbReference type="Proteomes" id="UP000077603">
    <property type="component" value="Chromosome"/>
</dbReference>
<dbReference type="GO" id="GO:0022857">
    <property type="term" value="F:transmembrane transporter activity"/>
    <property type="evidence" value="ECO:0007669"/>
    <property type="project" value="InterPro"/>
</dbReference>
<dbReference type="KEGG" id="bne:DA69_05740"/>
<dbReference type="RefSeq" id="WP_025977017.1">
    <property type="nucleotide sequence ID" value="NZ_CAXORD010000041.1"/>
</dbReference>
<protein>
    <submittedName>
        <fullName evidence="6">Efflux transporter periplasmic adaptor subunit</fullName>
    </submittedName>
</protein>
<dbReference type="GO" id="GO:0016020">
    <property type="term" value="C:membrane"/>
    <property type="evidence" value="ECO:0007669"/>
    <property type="project" value="InterPro"/>
</dbReference>
<dbReference type="InterPro" id="IPR051909">
    <property type="entry name" value="MFP_Cation_Efflux"/>
</dbReference>
<dbReference type="SUPFAM" id="SSF111369">
    <property type="entry name" value="HlyD-like secretion proteins"/>
    <property type="match status" value="1"/>
</dbReference>
<dbReference type="eggNOG" id="COG0845">
    <property type="taxonomic scope" value="Bacteria"/>
</dbReference>
<dbReference type="STRING" id="588932.DA69_05740"/>
<dbReference type="GO" id="GO:0060003">
    <property type="term" value="P:copper ion export"/>
    <property type="evidence" value="ECO:0007669"/>
    <property type="project" value="TreeGrafter"/>
</dbReference>
<dbReference type="PANTHER" id="PTHR30097">
    <property type="entry name" value="CATION EFFLUX SYSTEM PROTEIN CUSB"/>
    <property type="match status" value="1"/>
</dbReference>
<comment type="similarity">
    <text evidence="1">Belongs to the membrane fusion protein (MFP) (TC 8.A.1) family.</text>
</comment>
<reference evidence="6 7" key="1">
    <citation type="journal article" date="2014" name="Genome Announc.">
        <title>Genome Sequence of a Promising Hydrogen-Producing Facultative Anaerobic Bacterium, Brevundimonas naejangsanensis Strain B1.</title>
        <authorList>
            <person name="Su H."/>
            <person name="Zhang T."/>
            <person name="Bao M."/>
            <person name="Jiang Y."/>
            <person name="Wang Y."/>
            <person name="Tan T."/>
        </authorList>
    </citation>
    <scope>NUCLEOTIDE SEQUENCE [LARGE SCALE GENOMIC DNA]</scope>
    <source>
        <strain evidence="6 7">B1</strain>
    </source>
</reference>
<feature type="domain" description="CusB-like barrel-sandwich hybrid" evidence="4">
    <location>
        <begin position="107"/>
        <end position="242"/>
    </location>
</feature>
<evidence type="ECO:0000256" key="2">
    <source>
        <dbReference type="ARBA" id="ARBA00022448"/>
    </source>
</evidence>
<dbReference type="EMBL" id="CP015614">
    <property type="protein sequence ID" value="ANF54283.1"/>
    <property type="molecule type" value="Genomic_DNA"/>
</dbReference>
<dbReference type="Pfam" id="PF25975">
    <property type="entry name" value="CzcB_C"/>
    <property type="match status" value="1"/>
</dbReference>
<dbReference type="Gene3D" id="2.40.50.100">
    <property type="match status" value="1"/>
</dbReference>
<evidence type="ECO:0000313" key="6">
    <source>
        <dbReference type="EMBL" id="ANF54283.1"/>
    </source>
</evidence>
<dbReference type="InterPro" id="IPR058790">
    <property type="entry name" value="BSH_CusB"/>
</dbReference>
<feature type="domain" description="CzcB-like C-terminal circularly permuted SH3-like" evidence="5">
    <location>
        <begin position="328"/>
        <end position="388"/>
    </location>
</feature>
<dbReference type="GO" id="GO:0030313">
    <property type="term" value="C:cell envelope"/>
    <property type="evidence" value="ECO:0007669"/>
    <property type="project" value="TreeGrafter"/>
</dbReference>
<sequence>MRLKTSNKTLLIGGVAALVLLGGGGLYMTLQKPTATQAEKAAPPKAADQAEGEAGHADEGETPEGVVELSAEQLKAAGISVVAVSRGGGGETRLSGRVEAMTDARAAVGAMVGGTVERVLVAPGQAVRAGQPLVSLVSGEGAALRADIDAASAAATAARQAFQRNRNLADQGVVARQEVEASQAQAASAEAMARAARARATAAGSPNASGRMSVVSPISGVVTNVQVGPGGFVAQGGVVAEVTNPARVELVFNAPPQLAAQVRVGSHMRVTGPQGEFDALVVGVAADAGLQDSGATVIRARPDGGGLPPAGSPVTGAVVTGNPAGDALTVPSEAVQTVDGATVVFVQNDHGFRAQPVLAGRQAGGSTEILRGLTGAERVASTNAFLLKAELAKGEAEHGH</sequence>
<proteinExistence type="inferred from homology"/>
<dbReference type="InterPro" id="IPR058649">
    <property type="entry name" value="CzcB_C"/>
</dbReference>
<dbReference type="AlphaFoldDB" id="A0A172Y500"/>
<dbReference type="GO" id="GO:0015679">
    <property type="term" value="P:plasma membrane copper ion transport"/>
    <property type="evidence" value="ECO:0007669"/>
    <property type="project" value="TreeGrafter"/>
</dbReference>
<dbReference type="NCBIfam" id="TIGR01730">
    <property type="entry name" value="RND_mfp"/>
    <property type="match status" value="1"/>
</dbReference>
<organism evidence="6 7">
    <name type="scientific">Brevundimonas naejangsanensis</name>
    <dbReference type="NCBI Taxonomy" id="588932"/>
    <lineage>
        <taxon>Bacteria</taxon>
        <taxon>Pseudomonadati</taxon>
        <taxon>Pseudomonadota</taxon>
        <taxon>Alphaproteobacteria</taxon>
        <taxon>Caulobacterales</taxon>
        <taxon>Caulobacteraceae</taxon>
        <taxon>Brevundimonas</taxon>
    </lineage>
</organism>
<keyword evidence="2" id="KW-0813">Transport</keyword>
<evidence type="ECO:0000259" key="5">
    <source>
        <dbReference type="Pfam" id="PF25975"/>
    </source>
</evidence>
<evidence type="ECO:0000256" key="1">
    <source>
        <dbReference type="ARBA" id="ARBA00009477"/>
    </source>
</evidence>
<name>A0A172Y500_9CAUL</name>
<evidence type="ECO:0000313" key="7">
    <source>
        <dbReference type="Proteomes" id="UP000077603"/>
    </source>
</evidence>
<dbReference type="Pfam" id="PF25919">
    <property type="entry name" value="BSH_CusB"/>
    <property type="match status" value="1"/>
</dbReference>
<keyword evidence="7" id="KW-1185">Reference proteome</keyword>
<dbReference type="Gene3D" id="1.10.287.470">
    <property type="entry name" value="Helix hairpin bin"/>
    <property type="match status" value="1"/>
</dbReference>
<gene>
    <name evidence="6" type="ORF">DA69_05740</name>
</gene>
<dbReference type="InterPro" id="IPR006143">
    <property type="entry name" value="RND_pump_MFP"/>
</dbReference>
<evidence type="ECO:0000259" key="4">
    <source>
        <dbReference type="Pfam" id="PF25919"/>
    </source>
</evidence>
<dbReference type="PANTHER" id="PTHR30097:SF4">
    <property type="entry name" value="SLR6042 PROTEIN"/>
    <property type="match status" value="1"/>
</dbReference>
<feature type="region of interest" description="Disordered" evidence="3">
    <location>
        <begin position="37"/>
        <end position="63"/>
    </location>
</feature>